<reference evidence="4 5" key="1">
    <citation type="journal article" date="2015" name="Microbes Environ.">
        <title>Distribution and evolution of nitrogen fixation genes in the phylum bacteroidetes.</title>
        <authorList>
            <person name="Inoue J."/>
            <person name="Oshima K."/>
            <person name="Suda W."/>
            <person name="Sakamoto M."/>
            <person name="Iino T."/>
            <person name="Noda S."/>
            <person name="Hongoh Y."/>
            <person name="Hattori M."/>
            <person name="Ohkuma M."/>
        </authorList>
    </citation>
    <scope>NUCLEOTIDE SEQUENCE [LARGE SCALE GENOMIC DNA]</scope>
    <source>
        <strain evidence="4">JCM 15548</strain>
    </source>
</reference>
<dbReference type="InterPro" id="IPR041698">
    <property type="entry name" value="Methyltransf_25"/>
</dbReference>
<dbReference type="OrthoDB" id="9789123at2"/>
<dbReference type="Gene3D" id="3.40.50.150">
    <property type="entry name" value="Vaccinia Virus protein VP39"/>
    <property type="match status" value="1"/>
</dbReference>
<dbReference type="PANTHER" id="PTHR43861:SF1">
    <property type="entry name" value="TRANS-ACONITATE 2-METHYLTRANSFERASE"/>
    <property type="match status" value="1"/>
</dbReference>
<dbReference type="GO" id="GO:0032259">
    <property type="term" value="P:methylation"/>
    <property type="evidence" value="ECO:0007669"/>
    <property type="project" value="UniProtKB-KW"/>
</dbReference>
<dbReference type="Proteomes" id="UP000032900">
    <property type="component" value="Unassembled WGS sequence"/>
</dbReference>
<name>A0A0E9LW62_9BACT</name>
<dbReference type="CDD" id="cd02440">
    <property type="entry name" value="AdoMet_MTases"/>
    <property type="match status" value="1"/>
</dbReference>
<keyword evidence="5" id="KW-1185">Reference proteome</keyword>
<feature type="domain" description="Methyltransferase" evidence="3">
    <location>
        <begin position="38"/>
        <end position="134"/>
    </location>
</feature>
<dbReference type="PANTHER" id="PTHR43861">
    <property type="entry name" value="TRANS-ACONITATE 2-METHYLTRANSFERASE-RELATED"/>
    <property type="match status" value="1"/>
</dbReference>
<dbReference type="RefSeq" id="WP_062123916.1">
    <property type="nucleotide sequence ID" value="NZ_BAZW01000010.1"/>
</dbReference>
<keyword evidence="2 4" id="KW-0808">Transferase</keyword>
<accession>A0A0E9LW62</accession>
<proteinExistence type="predicted"/>
<sequence>MAFYQSIAPWYDQIFPASPMQVKFTAQQLSDLTQKTLLDIGCGTGNLSLLLADAGAQVTGIDLDSEMVKMAQSKAQGRAGLRFQVADMLQISKLFEPQSLDAVVCFGNTLVHLLRSGDILSFFNQSATLLKQGGHLLIQIINYDYVLDEGLDGLPTIENDHIRFERRYEFREQDEMINFKTHLTVKSTKQIIRNSVPLHPIRRDFLKMLLQESGFESIRFFGGFDGSELSERSMPLVISAQKR</sequence>
<evidence type="ECO:0000256" key="2">
    <source>
        <dbReference type="ARBA" id="ARBA00022679"/>
    </source>
</evidence>
<protein>
    <submittedName>
        <fullName evidence="4">Methyltransferase</fullName>
    </submittedName>
</protein>
<dbReference type="STRING" id="1236989.JCM15548_11742"/>
<dbReference type="Gene3D" id="2.20.25.110">
    <property type="entry name" value="S-adenosyl-L-methionine-dependent methyltransferases"/>
    <property type="match status" value="1"/>
</dbReference>
<dbReference type="EMBL" id="BAZW01000010">
    <property type="protein sequence ID" value="GAO29543.1"/>
    <property type="molecule type" value="Genomic_DNA"/>
</dbReference>
<organism evidence="4 5">
    <name type="scientific">Geofilum rubicundum JCM 15548</name>
    <dbReference type="NCBI Taxonomy" id="1236989"/>
    <lineage>
        <taxon>Bacteria</taxon>
        <taxon>Pseudomonadati</taxon>
        <taxon>Bacteroidota</taxon>
        <taxon>Bacteroidia</taxon>
        <taxon>Marinilabiliales</taxon>
        <taxon>Marinilabiliaceae</taxon>
        <taxon>Geofilum</taxon>
    </lineage>
</organism>
<dbReference type="AlphaFoldDB" id="A0A0E9LW62"/>
<evidence type="ECO:0000259" key="3">
    <source>
        <dbReference type="Pfam" id="PF13649"/>
    </source>
</evidence>
<evidence type="ECO:0000256" key="1">
    <source>
        <dbReference type="ARBA" id="ARBA00022603"/>
    </source>
</evidence>
<dbReference type="SUPFAM" id="SSF53335">
    <property type="entry name" value="S-adenosyl-L-methionine-dependent methyltransferases"/>
    <property type="match status" value="1"/>
</dbReference>
<evidence type="ECO:0000313" key="4">
    <source>
        <dbReference type="EMBL" id="GAO29543.1"/>
    </source>
</evidence>
<comment type="caution">
    <text evidence="4">The sequence shown here is derived from an EMBL/GenBank/DDBJ whole genome shotgun (WGS) entry which is preliminary data.</text>
</comment>
<evidence type="ECO:0000313" key="5">
    <source>
        <dbReference type="Proteomes" id="UP000032900"/>
    </source>
</evidence>
<keyword evidence="1 4" id="KW-0489">Methyltransferase</keyword>
<dbReference type="GO" id="GO:0008168">
    <property type="term" value="F:methyltransferase activity"/>
    <property type="evidence" value="ECO:0007669"/>
    <property type="project" value="UniProtKB-KW"/>
</dbReference>
<dbReference type="InterPro" id="IPR029063">
    <property type="entry name" value="SAM-dependent_MTases_sf"/>
</dbReference>
<gene>
    <name evidence="4" type="ORF">JCM15548_11742</name>
</gene>
<dbReference type="Pfam" id="PF13649">
    <property type="entry name" value="Methyltransf_25"/>
    <property type="match status" value="1"/>
</dbReference>